<gene>
    <name evidence="3" type="ORF">DFE_2725</name>
</gene>
<evidence type="ECO:0000313" key="3">
    <source>
        <dbReference type="EMBL" id="BBD09451.1"/>
    </source>
</evidence>
<evidence type="ECO:0000313" key="4">
    <source>
        <dbReference type="Proteomes" id="UP000269883"/>
    </source>
</evidence>
<dbReference type="SUPFAM" id="SSF53955">
    <property type="entry name" value="Lysozyme-like"/>
    <property type="match status" value="1"/>
</dbReference>
<feature type="domain" description="LysM" evidence="2">
    <location>
        <begin position="526"/>
        <end position="570"/>
    </location>
</feature>
<dbReference type="InterPro" id="IPR000189">
    <property type="entry name" value="Transglyc_AS"/>
</dbReference>
<dbReference type="InterPro" id="IPR036779">
    <property type="entry name" value="LysM_dom_sf"/>
</dbReference>
<feature type="domain" description="LysM" evidence="2">
    <location>
        <begin position="592"/>
        <end position="635"/>
    </location>
</feature>
<feature type="domain" description="LysM" evidence="2">
    <location>
        <begin position="450"/>
        <end position="494"/>
    </location>
</feature>
<dbReference type="Pfam" id="PF01464">
    <property type="entry name" value="SLT"/>
    <property type="match status" value="1"/>
</dbReference>
<dbReference type="Gene3D" id="1.10.530.10">
    <property type="match status" value="1"/>
</dbReference>
<dbReference type="GO" id="GO:0000270">
    <property type="term" value="P:peptidoglycan metabolic process"/>
    <property type="evidence" value="ECO:0007669"/>
    <property type="project" value="InterPro"/>
</dbReference>
<dbReference type="Pfam" id="PF01476">
    <property type="entry name" value="LysM"/>
    <property type="match status" value="4"/>
</dbReference>
<dbReference type="CDD" id="cd00118">
    <property type="entry name" value="LysM"/>
    <property type="match status" value="4"/>
</dbReference>
<dbReference type="EMBL" id="AP017378">
    <property type="protein sequence ID" value="BBD09451.1"/>
    <property type="molecule type" value="Genomic_DNA"/>
</dbReference>
<comment type="similarity">
    <text evidence="1">Belongs to the transglycosylase Slt family.</text>
</comment>
<dbReference type="SMART" id="SM00257">
    <property type="entry name" value="LysM"/>
    <property type="match status" value="4"/>
</dbReference>
<dbReference type="PROSITE" id="PS00922">
    <property type="entry name" value="TRANSGLYCOSYLASE"/>
    <property type="match status" value="1"/>
</dbReference>
<dbReference type="PROSITE" id="PS51782">
    <property type="entry name" value="LYSM"/>
    <property type="match status" value="4"/>
</dbReference>
<dbReference type="Gene3D" id="3.10.350.10">
    <property type="entry name" value="LysM domain"/>
    <property type="match status" value="4"/>
</dbReference>
<evidence type="ECO:0000259" key="2">
    <source>
        <dbReference type="PROSITE" id="PS51782"/>
    </source>
</evidence>
<protein>
    <submittedName>
        <fullName evidence="3">Lytic transglycosylase catalytic</fullName>
    </submittedName>
</protein>
<dbReference type="AlphaFoldDB" id="A0A2Z6B1U6"/>
<keyword evidence="4" id="KW-1185">Reference proteome</keyword>
<sequence>MNPESFKRLAPMILVLFMLLAPAGCVKKPVDKQNQALSEQPADAPEVAIAPEDASGLDAVEQEAAEALALAEDGTPLTPQEEEALESEPEISFDLGQHDTKEVRSFFKYFTHHKKGRKNFERWLERSAKYLPYVRRVFAERGLPHDLVYLPFVESGYNPRAGSRAGAKGMWQFMPYTGRKFGLEVGWWVDERYDPYKATHAAADYLTVLHEEFGDWYLALAAYNAGEGRVGRAIKKSGCEDFFELSQMKTNRWRRGRRLYYLPKETRLYVPKLLAVIKIVQNLESLGFKPLDWSAPDTVAQVNVPPRTDLREVAKVSGLSWQQFKDFNPAYAEPGSHPNEKSTVYVPTDKAEAAQAYLASAERKEYKAYYSFYKVRKGDSWYRISRRFGVPIAVLKGYNNKRSNLLRPGQSLKIPGKGETRLTAAQIKSQRKARSKNATNVLAGKVNTKGQYVVGSGDSLWSIAKAHKTTVSKLAAANGLSSKARLRMGQTLTIPGGKTLAIQTVAKATQPVTADSNVRQLAQSRSNYVVHSGDSLWSVAKHYGTTVGTLAKANGLSSRSSLKIGQRLYIPDQSSTATLRTAEQAEQAKQVITYKVRRGDTLYAIAKRFRVSEQSIRQWNGMDSSRIYPGDKLKLYQ</sequence>
<name>A0A2Z6B1U6_9BACT</name>
<dbReference type="GO" id="GO:0008932">
    <property type="term" value="F:lytic endotransglycosylase activity"/>
    <property type="evidence" value="ECO:0007669"/>
    <property type="project" value="TreeGrafter"/>
</dbReference>
<dbReference type="PANTHER" id="PTHR33734:SF22">
    <property type="entry name" value="MEMBRANE-BOUND LYTIC MUREIN TRANSGLYCOSYLASE D"/>
    <property type="match status" value="1"/>
</dbReference>
<reference evidence="3 4" key="1">
    <citation type="journal article" date="2018" name="Sci. Adv.">
        <title>Multi-heme cytochromes provide a pathway for survival in energy-limited environments.</title>
        <authorList>
            <person name="Deng X."/>
            <person name="Dohmae N."/>
            <person name="Nealson K.H."/>
            <person name="Hashimoto K."/>
            <person name="Okamoto A."/>
        </authorList>
    </citation>
    <scope>NUCLEOTIDE SEQUENCE [LARGE SCALE GENOMIC DNA]</scope>
    <source>
        <strain evidence="3 4">IS5</strain>
    </source>
</reference>
<dbReference type="CDD" id="cd16894">
    <property type="entry name" value="MltD-like"/>
    <property type="match status" value="1"/>
</dbReference>
<dbReference type="InterPro" id="IPR023346">
    <property type="entry name" value="Lysozyme-like_dom_sf"/>
</dbReference>
<dbReference type="Proteomes" id="UP000269883">
    <property type="component" value="Chromosome"/>
</dbReference>
<dbReference type="InterPro" id="IPR018392">
    <property type="entry name" value="LysM"/>
</dbReference>
<accession>A0A2Z6B1U6</accession>
<dbReference type="GO" id="GO:0016020">
    <property type="term" value="C:membrane"/>
    <property type="evidence" value="ECO:0007669"/>
    <property type="project" value="InterPro"/>
</dbReference>
<proteinExistence type="inferred from homology"/>
<dbReference type="RefSeq" id="WP_172961760.1">
    <property type="nucleotide sequence ID" value="NZ_AP017378.1"/>
</dbReference>
<organism evidence="3 4">
    <name type="scientific">Desulfovibrio ferrophilus</name>
    <dbReference type="NCBI Taxonomy" id="241368"/>
    <lineage>
        <taxon>Bacteria</taxon>
        <taxon>Pseudomonadati</taxon>
        <taxon>Thermodesulfobacteriota</taxon>
        <taxon>Desulfovibrionia</taxon>
        <taxon>Desulfovibrionales</taxon>
        <taxon>Desulfovibrionaceae</taxon>
        <taxon>Desulfovibrio</taxon>
    </lineage>
</organism>
<feature type="domain" description="LysM" evidence="2">
    <location>
        <begin position="371"/>
        <end position="414"/>
    </location>
</feature>
<dbReference type="InterPro" id="IPR008258">
    <property type="entry name" value="Transglycosylase_SLT_dom_1"/>
</dbReference>
<dbReference type="SUPFAM" id="SSF54106">
    <property type="entry name" value="LysM domain"/>
    <property type="match status" value="4"/>
</dbReference>
<evidence type="ECO:0000256" key="1">
    <source>
        <dbReference type="ARBA" id="ARBA00007734"/>
    </source>
</evidence>
<dbReference type="PANTHER" id="PTHR33734">
    <property type="entry name" value="LYSM DOMAIN-CONTAINING GPI-ANCHORED PROTEIN 2"/>
    <property type="match status" value="1"/>
</dbReference>
<dbReference type="KEGG" id="dfl:DFE_2725"/>